<keyword evidence="3" id="KW-0597">Phosphoprotein</keyword>
<proteinExistence type="predicted"/>
<keyword evidence="4" id="KW-0808">Transferase</keyword>
<dbReference type="STRING" id="686796.SAMN04488104_103610"/>
<keyword evidence="9" id="KW-1185">Reference proteome</keyword>
<feature type="domain" description="PAS" evidence="6">
    <location>
        <begin position="523"/>
        <end position="588"/>
    </location>
</feature>
<feature type="domain" description="PAC" evidence="7">
    <location>
        <begin position="335"/>
        <end position="387"/>
    </location>
</feature>
<dbReference type="NCBIfam" id="TIGR00229">
    <property type="entry name" value="sensory_box"/>
    <property type="match status" value="3"/>
</dbReference>
<evidence type="ECO:0000256" key="1">
    <source>
        <dbReference type="ARBA" id="ARBA00000085"/>
    </source>
</evidence>
<evidence type="ECO:0000256" key="4">
    <source>
        <dbReference type="ARBA" id="ARBA00022679"/>
    </source>
</evidence>
<dbReference type="InterPro" id="IPR036097">
    <property type="entry name" value="HisK_dim/P_sf"/>
</dbReference>
<evidence type="ECO:0000259" key="7">
    <source>
        <dbReference type="PROSITE" id="PS50113"/>
    </source>
</evidence>
<evidence type="ECO:0000256" key="5">
    <source>
        <dbReference type="ARBA" id="ARBA00022777"/>
    </source>
</evidence>
<dbReference type="Proteomes" id="UP000199060">
    <property type="component" value="Unassembled WGS sequence"/>
</dbReference>
<dbReference type="AlphaFoldDB" id="A0A1G6VKI4"/>
<evidence type="ECO:0000259" key="6">
    <source>
        <dbReference type="PROSITE" id="PS50112"/>
    </source>
</evidence>
<dbReference type="Gene3D" id="1.10.287.130">
    <property type="match status" value="1"/>
</dbReference>
<keyword evidence="5" id="KW-0418">Kinase</keyword>
<dbReference type="Pfam" id="PF13188">
    <property type="entry name" value="PAS_8"/>
    <property type="match status" value="1"/>
</dbReference>
<comment type="catalytic activity">
    <reaction evidence="1">
        <text>ATP + protein L-histidine = ADP + protein N-phospho-L-histidine.</text>
        <dbReference type="EC" id="2.7.13.3"/>
    </reaction>
</comment>
<organism evidence="8 9">
    <name type="scientific">Algoriphagus faecimaris</name>
    <dbReference type="NCBI Taxonomy" id="686796"/>
    <lineage>
        <taxon>Bacteria</taxon>
        <taxon>Pseudomonadati</taxon>
        <taxon>Bacteroidota</taxon>
        <taxon>Cytophagia</taxon>
        <taxon>Cytophagales</taxon>
        <taxon>Cyclobacteriaceae</taxon>
        <taxon>Algoriphagus</taxon>
    </lineage>
</organism>
<evidence type="ECO:0000313" key="8">
    <source>
        <dbReference type="EMBL" id="SDD54130.1"/>
    </source>
</evidence>
<feature type="domain" description="PAC" evidence="7">
    <location>
        <begin position="203"/>
        <end position="256"/>
    </location>
</feature>
<evidence type="ECO:0000256" key="2">
    <source>
        <dbReference type="ARBA" id="ARBA00012438"/>
    </source>
</evidence>
<dbReference type="InterPro" id="IPR000014">
    <property type="entry name" value="PAS"/>
</dbReference>
<dbReference type="CDD" id="cd00130">
    <property type="entry name" value="PAS"/>
    <property type="match status" value="3"/>
</dbReference>
<dbReference type="SMART" id="SM00086">
    <property type="entry name" value="PAC"/>
    <property type="match status" value="4"/>
</dbReference>
<dbReference type="Pfam" id="PF13426">
    <property type="entry name" value="PAS_9"/>
    <property type="match status" value="2"/>
</dbReference>
<accession>A0A1G6VKI4</accession>
<dbReference type="Gene3D" id="3.30.450.20">
    <property type="entry name" value="PAS domain"/>
    <property type="match status" value="4"/>
</dbReference>
<gene>
    <name evidence="8" type="ORF">SAMN04488104_103610</name>
</gene>
<dbReference type="Pfam" id="PF08448">
    <property type="entry name" value="PAS_4"/>
    <property type="match status" value="1"/>
</dbReference>
<dbReference type="PROSITE" id="PS50113">
    <property type="entry name" value="PAC"/>
    <property type="match status" value="3"/>
</dbReference>
<dbReference type="PROSITE" id="PS50112">
    <property type="entry name" value="PAS"/>
    <property type="match status" value="2"/>
</dbReference>
<dbReference type="InterPro" id="IPR000700">
    <property type="entry name" value="PAS-assoc_C"/>
</dbReference>
<dbReference type="SUPFAM" id="SSF55785">
    <property type="entry name" value="PYP-like sensor domain (PAS domain)"/>
    <property type="match status" value="4"/>
</dbReference>
<dbReference type="InterPro" id="IPR013656">
    <property type="entry name" value="PAS_4"/>
</dbReference>
<evidence type="ECO:0000256" key="3">
    <source>
        <dbReference type="ARBA" id="ARBA00022553"/>
    </source>
</evidence>
<dbReference type="GO" id="GO:0000155">
    <property type="term" value="F:phosphorelay sensor kinase activity"/>
    <property type="evidence" value="ECO:0007669"/>
    <property type="project" value="InterPro"/>
</dbReference>
<protein>
    <recommendedName>
        <fullName evidence="2">histidine kinase</fullName>
        <ecNumber evidence="2">2.7.13.3</ecNumber>
    </recommendedName>
</protein>
<name>A0A1G6VKI4_9BACT</name>
<sequence length="717" mass="82868">MGLSAMVKISEFWSPLFDTVQVGLALTNSQFELLHVNASFEKYLGKARKGEGLGDFFDFSDQLDQLEKRKITSDFSFFAKIKAPQNGSFFLKVLPKFCEDGESILWTISIVEQKQPSNGYLSHNQIEKQLSQSDERFKKLVSSMDDLIFTLDKDFRHTGVYGRALENGGLTEDFFLGKTGDEILGKELAQIHNEKNQEALNGSHIHYEWSVGEDDTKKCFLTKLAPLVEADGEIFGVVGMATDITDQKKNFEKLQKANSRYELVNKATNEVIYDWNIPKEVIFWEGSFSRVLGHKSKNGNQFSLQDWESWVYPEDLPKVFLELQEFLQDPTKDYWTAQYRIKNQRGRYFYVLEMGYLIRDDQGNPIRMIGSLRDVNHEMVLKNRLRASYQRLSEFRKALDQSTNIIVTDLDGVILEANQSTCDLSGYSKEELIGSHTRINQSGFHSKTFYKKMWDTIKGGREWKGELKNKRKDGSHYWVFTSIFPLRDKDDKIYRFLAVRTDITEQKEAQEKVLKAFEKVQRSEKKYSDLFQKSPIPMWIYSVDSLTIVDVNQAAVDNYGYSREEFLRLSIFDLRPEREIEEVKKSIESTPYEFGIFKRNFVHKKKSGDEIQVEVSSIPIHVEGIRGKMVIANDITQSLNYLSKIEKQNEILKEIAWTQSHIVRAPLARLLGLANLIKEGLVDGDEREEFLDHIYASAMELDKVIQAISDRANSLEN</sequence>
<feature type="domain" description="PAC" evidence="7">
    <location>
        <begin position="463"/>
        <end position="515"/>
    </location>
</feature>
<dbReference type="SUPFAM" id="SSF47384">
    <property type="entry name" value="Homodimeric domain of signal transducing histidine kinase"/>
    <property type="match status" value="1"/>
</dbReference>
<dbReference type="SMART" id="SM00091">
    <property type="entry name" value="PAS"/>
    <property type="match status" value="5"/>
</dbReference>
<dbReference type="Pfam" id="PF08447">
    <property type="entry name" value="PAS_3"/>
    <property type="match status" value="1"/>
</dbReference>
<dbReference type="EMBL" id="FNAC01000036">
    <property type="protein sequence ID" value="SDD54130.1"/>
    <property type="molecule type" value="Genomic_DNA"/>
</dbReference>
<dbReference type="InterPro" id="IPR001610">
    <property type="entry name" value="PAC"/>
</dbReference>
<dbReference type="InterPro" id="IPR052162">
    <property type="entry name" value="Sensor_kinase/Photoreceptor"/>
</dbReference>
<dbReference type="InterPro" id="IPR035965">
    <property type="entry name" value="PAS-like_dom_sf"/>
</dbReference>
<dbReference type="PANTHER" id="PTHR43304:SF1">
    <property type="entry name" value="PAC DOMAIN-CONTAINING PROTEIN"/>
    <property type="match status" value="1"/>
</dbReference>
<dbReference type="PANTHER" id="PTHR43304">
    <property type="entry name" value="PHYTOCHROME-LIKE PROTEIN CPH1"/>
    <property type="match status" value="1"/>
</dbReference>
<dbReference type="EC" id="2.7.13.3" evidence="2"/>
<reference evidence="9" key="1">
    <citation type="submission" date="2016-10" db="EMBL/GenBank/DDBJ databases">
        <authorList>
            <person name="Varghese N."/>
            <person name="Submissions S."/>
        </authorList>
    </citation>
    <scope>NUCLEOTIDE SEQUENCE [LARGE SCALE GENOMIC DNA]</scope>
    <source>
        <strain evidence="9">DSM 23095</strain>
    </source>
</reference>
<dbReference type="InterPro" id="IPR013655">
    <property type="entry name" value="PAS_fold_3"/>
</dbReference>
<dbReference type="OrthoDB" id="9124519at2"/>
<feature type="domain" description="PAS" evidence="6">
    <location>
        <begin position="391"/>
        <end position="434"/>
    </location>
</feature>
<evidence type="ECO:0000313" key="9">
    <source>
        <dbReference type="Proteomes" id="UP000199060"/>
    </source>
</evidence>